<protein>
    <submittedName>
        <fullName evidence="2">Uncharacterized protein</fullName>
    </submittedName>
</protein>
<organism evidence="2 3">
    <name type="scientific">Synaphobranchus kaupii</name>
    <name type="common">Kaup's arrowtooth eel</name>
    <dbReference type="NCBI Taxonomy" id="118154"/>
    <lineage>
        <taxon>Eukaryota</taxon>
        <taxon>Metazoa</taxon>
        <taxon>Chordata</taxon>
        <taxon>Craniata</taxon>
        <taxon>Vertebrata</taxon>
        <taxon>Euteleostomi</taxon>
        <taxon>Actinopterygii</taxon>
        <taxon>Neopterygii</taxon>
        <taxon>Teleostei</taxon>
        <taxon>Anguilliformes</taxon>
        <taxon>Synaphobranchidae</taxon>
        <taxon>Synaphobranchus</taxon>
    </lineage>
</organism>
<comment type="caution">
    <text evidence="2">The sequence shown here is derived from an EMBL/GenBank/DDBJ whole genome shotgun (WGS) entry which is preliminary data.</text>
</comment>
<accession>A0A9Q1FPT7</accession>
<gene>
    <name evidence="2" type="ORF">SKAU_G00124920</name>
</gene>
<evidence type="ECO:0000313" key="2">
    <source>
        <dbReference type="EMBL" id="KAJ8363661.1"/>
    </source>
</evidence>
<sequence>MMAPSKRKHPSDAAKRQIKNRRQESAARESADQAQISKTFIIQDMFTDTGSNLKLHSMLAHGREPGSSLRIISLERMSEEEIRPC</sequence>
<dbReference type="AlphaFoldDB" id="A0A9Q1FPT7"/>
<evidence type="ECO:0000256" key="1">
    <source>
        <dbReference type="SAM" id="MobiDB-lite"/>
    </source>
</evidence>
<feature type="compositionally biased region" description="Basic and acidic residues" evidence="1">
    <location>
        <begin position="10"/>
        <end position="31"/>
    </location>
</feature>
<dbReference type="EMBL" id="JAINUF010000004">
    <property type="protein sequence ID" value="KAJ8363661.1"/>
    <property type="molecule type" value="Genomic_DNA"/>
</dbReference>
<name>A0A9Q1FPT7_SYNKA</name>
<feature type="region of interest" description="Disordered" evidence="1">
    <location>
        <begin position="1"/>
        <end position="34"/>
    </location>
</feature>
<dbReference type="Proteomes" id="UP001152622">
    <property type="component" value="Chromosome 4"/>
</dbReference>
<evidence type="ECO:0000313" key="3">
    <source>
        <dbReference type="Proteomes" id="UP001152622"/>
    </source>
</evidence>
<reference evidence="2" key="1">
    <citation type="journal article" date="2023" name="Science">
        <title>Genome structures resolve the early diversification of teleost fishes.</title>
        <authorList>
            <person name="Parey E."/>
            <person name="Louis A."/>
            <person name="Montfort J."/>
            <person name="Bouchez O."/>
            <person name="Roques C."/>
            <person name="Iampietro C."/>
            <person name="Lluch J."/>
            <person name="Castinel A."/>
            <person name="Donnadieu C."/>
            <person name="Desvignes T."/>
            <person name="Floi Bucao C."/>
            <person name="Jouanno E."/>
            <person name="Wen M."/>
            <person name="Mejri S."/>
            <person name="Dirks R."/>
            <person name="Jansen H."/>
            <person name="Henkel C."/>
            <person name="Chen W.J."/>
            <person name="Zahm M."/>
            <person name="Cabau C."/>
            <person name="Klopp C."/>
            <person name="Thompson A.W."/>
            <person name="Robinson-Rechavi M."/>
            <person name="Braasch I."/>
            <person name="Lecointre G."/>
            <person name="Bobe J."/>
            <person name="Postlethwait J.H."/>
            <person name="Berthelot C."/>
            <person name="Roest Crollius H."/>
            <person name="Guiguen Y."/>
        </authorList>
    </citation>
    <scope>NUCLEOTIDE SEQUENCE</scope>
    <source>
        <strain evidence="2">WJC10195</strain>
    </source>
</reference>
<keyword evidence="3" id="KW-1185">Reference proteome</keyword>
<proteinExistence type="predicted"/>